<dbReference type="SUPFAM" id="SSF75011">
    <property type="entry name" value="3-carboxy-cis,cis-mucoante lactonizing enzyme"/>
    <property type="match status" value="1"/>
</dbReference>
<accession>A0A1C3MXE5</accession>
<dbReference type="InterPro" id="IPR006311">
    <property type="entry name" value="TAT_signal"/>
</dbReference>
<feature type="chain" id="PRO_5008678412" evidence="1">
    <location>
        <begin position="36"/>
        <end position="589"/>
    </location>
</feature>
<gene>
    <name evidence="2" type="ORF">GA0070620_0474</name>
</gene>
<name>A0A1C3MXE5_9ACTN</name>
<dbReference type="STRING" id="307121.GA0070620_0474"/>
<feature type="signal peptide" evidence="1">
    <location>
        <begin position="1"/>
        <end position="35"/>
    </location>
</feature>
<dbReference type="Proteomes" id="UP000199393">
    <property type="component" value="Chromosome I"/>
</dbReference>
<dbReference type="InterPro" id="IPR013211">
    <property type="entry name" value="LVIVD"/>
</dbReference>
<dbReference type="PATRIC" id="fig|307121.4.peg.485"/>
<evidence type="ECO:0000313" key="2">
    <source>
        <dbReference type="EMBL" id="SBV25006.1"/>
    </source>
</evidence>
<dbReference type="Pfam" id="PF08309">
    <property type="entry name" value="LVIVD"/>
    <property type="match status" value="2"/>
</dbReference>
<protein>
    <submittedName>
        <fullName evidence="2">LVIVD repeat-containing protein</fullName>
    </submittedName>
</protein>
<evidence type="ECO:0000256" key="1">
    <source>
        <dbReference type="SAM" id="SignalP"/>
    </source>
</evidence>
<dbReference type="AlphaFoldDB" id="A0A1C3MXE5"/>
<dbReference type="RefSeq" id="WP_091588083.1">
    <property type="nucleotide sequence ID" value="NZ_JBHRWG010000002.1"/>
</dbReference>
<evidence type="ECO:0000313" key="3">
    <source>
        <dbReference type="Proteomes" id="UP000199393"/>
    </source>
</evidence>
<keyword evidence="3" id="KW-1185">Reference proteome</keyword>
<dbReference type="EMBL" id="LT598496">
    <property type="protein sequence ID" value="SBV25006.1"/>
    <property type="molecule type" value="Genomic_DNA"/>
</dbReference>
<organism evidence="2 3">
    <name type="scientific">Micromonospora krabiensis</name>
    <dbReference type="NCBI Taxonomy" id="307121"/>
    <lineage>
        <taxon>Bacteria</taxon>
        <taxon>Bacillati</taxon>
        <taxon>Actinomycetota</taxon>
        <taxon>Actinomycetes</taxon>
        <taxon>Micromonosporales</taxon>
        <taxon>Micromonosporaceae</taxon>
        <taxon>Micromonospora</taxon>
    </lineage>
</organism>
<sequence length="589" mass="61766">MSQPIPRGRRKLAIGLAATGALLLAAVGAAVPASGAVDSAAGADNCESFRAAGDNFAEYCIAEEAANDVTAAAEIPGVDEISSSDNIRQIANIPKFGGFAAEGAYNSDLAFQGKYVFAGNYEGFNVFDVSDPTSPQVVSQVVCSGSQGDPSVFGNLLFLAVDAPRSDDSCSSTSASSALQSSWEGIRIFDISDKANPRYIKSVRTDCGSHTQTLVPSKDGTSVYVYIQSYGPSNGAFYCKPPHDKISIVKVPLDNPTSAAVVATPVLFPGTTGAGNTSGCHDITAYPELDLAAGACMGDGVLFDISDRENPVVLSQVRDTNFAFWHSATFNNSGTKVIFTDELGGGSSAICTSSYRTNQGADAIYDIVGSGADRELVFRSYFKIPRLNTTLENCVAHNGSLIPAMGRDIMVQAWYQGGISVIDFTDSANPVEIAYWERGPLSDTRRILGGAWSTYYHNGYIYSNDIQKGLDVLKLDDPRTNNARAYSFAELNVQTQPSYPACTTVLTTRRNGGLTVTSGVTCLDGATVNGAIKVAPGAGLIVFDSTLNGSIHASGASVVSIVESRVNGSVDAIGATVRDSKVNGSVRTS</sequence>
<dbReference type="PROSITE" id="PS51318">
    <property type="entry name" value="TAT"/>
    <property type="match status" value="1"/>
</dbReference>
<proteinExistence type="predicted"/>
<reference evidence="3" key="1">
    <citation type="submission" date="2016-06" db="EMBL/GenBank/DDBJ databases">
        <authorList>
            <person name="Varghese N."/>
            <person name="Submissions Spin"/>
        </authorList>
    </citation>
    <scope>NUCLEOTIDE SEQUENCE [LARGE SCALE GENOMIC DNA]</scope>
    <source>
        <strain evidence="3">DSM 45344</strain>
    </source>
</reference>
<keyword evidence="1" id="KW-0732">Signal</keyword>